<accession>K6XET3</accession>
<dbReference type="eggNOG" id="COG3012">
    <property type="taxonomic scope" value="Bacteria"/>
</dbReference>
<dbReference type="NCBIfam" id="TIGR04102">
    <property type="entry name" value="SWIM_PBPRA1643"/>
    <property type="match status" value="1"/>
</dbReference>
<dbReference type="Pfam" id="PF02810">
    <property type="entry name" value="SEC-C"/>
    <property type="match status" value="1"/>
</dbReference>
<dbReference type="RefSeq" id="WP_007619670.1">
    <property type="nucleotide sequence ID" value="NZ_BAEO01000027.1"/>
</dbReference>
<dbReference type="SUPFAM" id="SSF103642">
    <property type="entry name" value="Sec-C motif"/>
    <property type="match status" value="1"/>
</dbReference>
<dbReference type="InterPro" id="IPR004027">
    <property type="entry name" value="SEC_C_motif"/>
</dbReference>
<evidence type="ECO:0000313" key="2">
    <source>
        <dbReference type="Proteomes" id="UP000006327"/>
    </source>
</evidence>
<gene>
    <name evidence="1" type="ORF">GARC_2192</name>
</gene>
<name>K6XET3_9ALTE</name>
<dbReference type="OrthoDB" id="570299at2"/>
<reference evidence="1 2" key="1">
    <citation type="journal article" date="2017" name="Antonie Van Leeuwenhoek">
        <title>Rhizobium rhizosphaerae sp. nov., a novel species isolated from rice rhizosphere.</title>
        <authorList>
            <person name="Zhao J.J."/>
            <person name="Zhang J."/>
            <person name="Zhang R.J."/>
            <person name="Zhang C.W."/>
            <person name="Yin H.Q."/>
            <person name="Zhang X.X."/>
        </authorList>
    </citation>
    <scope>NUCLEOTIDE SEQUENCE [LARGE SCALE GENOMIC DNA]</scope>
    <source>
        <strain evidence="1 2">BSs20135</strain>
    </source>
</reference>
<sequence length="111" mass="12541">MSKLFFKGRIDAREKYQNFGYNTNRQVKLGSAISPLTLVVNSELRKKEIEQILSENSLVANIEINSIEKENIIELDAILNKPITQTSTHSLNRNDPCHCGSGKKFKKCCSV</sequence>
<comment type="caution">
    <text evidence="1">The sequence shown here is derived from an EMBL/GenBank/DDBJ whole genome shotgun (WGS) entry which is preliminary data.</text>
</comment>
<dbReference type="STRING" id="493475.GARC_2192"/>
<dbReference type="InterPro" id="IPR026368">
    <property type="entry name" value="SWIM_PBPRA1643"/>
</dbReference>
<dbReference type="AlphaFoldDB" id="K6XET3"/>
<dbReference type="Proteomes" id="UP000006327">
    <property type="component" value="Unassembled WGS sequence"/>
</dbReference>
<organism evidence="1 2">
    <name type="scientific">Paraglaciecola arctica BSs20135</name>
    <dbReference type="NCBI Taxonomy" id="493475"/>
    <lineage>
        <taxon>Bacteria</taxon>
        <taxon>Pseudomonadati</taxon>
        <taxon>Pseudomonadota</taxon>
        <taxon>Gammaproteobacteria</taxon>
        <taxon>Alteromonadales</taxon>
        <taxon>Alteromonadaceae</taxon>
        <taxon>Paraglaciecola</taxon>
    </lineage>
</organism>
<dbReference type="Gene3D" id="3.10.450.50">
    <property type="match status" value="1"/>
</dbReference>
<dbReference type="EMBL" id="BAEO01000027">
    <property type="protein sequence ID" value="GAC19159.1"/>
    <property type="molecule type" value="Genomic_DNA"/>
</dbReference>
<evidence type="ECO:0000313" key="1">
    <source>
        <dbReference type="EMBL" id="GAC19159.1"/>
    </source>
</evidence>
<keyword evidence="2" id="KW-1185">Reference proteome</keyword>
<protein>
    <submittedName>
        <fullName evidence="1">SEC-C domain-containing protein</fullName>
    </submittedName>
</protein>
<proteinExistence type="predicted"/>